<organism evidence="4 5">
    <name type="scientific">Sumerlaea chitinivorans</name>
    <dbReference type="NCBI Taxonomy" id="2250252"/>
    <lineage>
        <taxon>Bacteria</taxon>
        <taxon>Candidatus Sumerlaeota</taxon>
        <taxon>Candidatus Sumerlaeia</taxon>
        <taxon>Candidatus Sumerlaeales</taxon>
        <taxon>Candidatus Sumerlaeaceae</taxon>
        <taxon>Candidatus Sumerlaea</taxon>
    </lineage>
</organism>
<accession>A0A2Z4Y290</accession>
<dbReference type="PRINTS" id="PR01727">
    <property type="entry name" value="DNABINDINGHU"/>
</dbReference>
<dbReference type="PANTHER" id="PTHR33175:SF3">
    <property type="entry name" value="DNA-BINDING PROTEIN HU-BETA"/>
    <property type="match status" value="1"/>
</dbReference>
<evidence type="ECO:0000256" key="1">
    <source>
        <dbReference type="ARBA" id="ARBA00023067"/>
    </source>
</evidence>
<dbReference type="GO" id="GO:0005829">
    <property type="term" value="C:cytosol"/>
    <property type="evidence" value="ECO:0007669"/>
    <property type="project" value="TreeGrafter"/>
</dbReference>
<dbReference type="GO" id="GO:0030261">
    <property type="term" value="P:chromosome condensation"/>
    <property type="evidence" value="ECO:0007669"/>
    <property type="project" value="UniProtKB-KW"/>
</dbReference>
<evidence type="ECO:0000313" key="5">
    <source>
        <dbReference type="Proteomes" id="UP000262583"/>
    </source>
</evidence>
<dbReference type="CDD" id="cd13831">
    <property type="entry name" value="HU"/>
    <property type="match status" value="1"/>
</dbReference>
<name>A0A2Z4Y290_SUMC1</name>
<dbReference type="EMBL" id="CP030759">
    <property type="protein sequence ID" value="AXA34978.1"/>
    <property type="molecule type" value="Genomic_DNA"/>
</dbReference>
<sequence length="97" mass="11028">MTKQEIANQLRQRTGMSQRQAMQAVELFLETVKEALKKGEKVSLVGFGTFQPKFKRARLGRNPKSKQQIEVPAKTVVVFKPGKLFREMVKSLPQPAE</sequence>
<comment type="similarity">
    <text evidence="3">Belongs to the bacterial histone-like protein family.</text>
</comment>
<gene>
    <name evidence="4" type="ORF">BRCON_0201</name>
</gene>
<dbReference type="SMART" id="SM00411">
    <property type="entry name" value="BHL"/>
    <property type="match status" value="1"/>
</dbReference>
<dbReference type="PANTHER" id="PTHR33175">
    <property type="entry name" value="DNA-BINDING PROTEIN HU"/>
    <property type="match status" value="1"/>
</dbReference>
<dbReference type="InterPro" id="IPR010992">
    <property type="entry name" value="IHF-like_DNA-bd_dom_sf"/>
</dbReference>
<dbReference type="SUPFAM" id="SSF47729">
    <property type="entry name" value="IHF-like DNA-binding proteins"/>
    <property type="match status" value="1"/>
</dbReference>
<protein>
    <submittedName>
        <fullName evidence="4">DNA-binding protein HBsu</fullName>
    </submittedName>
</protein>
<dbReference type="Proteomes" id="UP000262583">
    <property type="component" value="Chromosome"/>
</dbReference>
<keyword evidence="2 4" id="KW-0238">DNA-binding</keyword>
<evidence type="ECO:0000256" key="2">
    <source>
        <dbReference type="ARBA" id="ARBA00023125"/>
    </source>
</evidence>
<dbReference type="GO" id="GO:0003677">
    <property type="term" value="F:DNA binding"/>
    <property type="evidence" value="ECO:0007669"/>
    <property type="project" value="UniProtKB-KW"/>
</dbReference>
<evidence type="ECO:0000313" key="4">
    <source>
        <dbReference type="EMBL" id="AXA34978.1"/>
    </source>
</evidence>
<reference evidence="4 5" key="1">
    <citation type="submission" date="2018-05" db="EMBL/GenBank/DDBJ databases">
        <title>A metagenomic window into the 2 km-deep terrestrial subsurface aquifer revealed taxonomically and functionally diverse microbial community comprising novel uncultured bacterial lineages.</title>
        <authorList>
            <person name="Kadnikov V.V."/>
            <person name="Mardanov A.V."/>
            <person name="Beletsky A.V."/>
            <person name="Banks D."/>
            <person name="Pimenov N.V."/>
            <person name="Frank Y.A."/>
            <person name="Karnachuk O.V."/>
            <person name="Ravin N.V."/>
        </authorList>
    </citation>
    <scope>NUCLEOTIDE SEQUENCE [LARGE SCALE GENOMIC DNA]</scope>
    <source>
        <strain evidence="4">BY</strain>
    </source>
</reference>
<proteinExistence type="inferred from homology"/>
<dbReference type="KEGG" id="schv:BRCON_0201"/>
<dbReference type="Gene3D" id="4.10.520.10">
    <property type="entry name" value="IHF-like DNA-binding proteins"/>
    <property type="match status" value="1"/>
</dbReference>
<dbReference type="AlphaFoldDB" id="A0A2Z4Y290"/>
<dbReference type="InterPro" id="IPR000119">
    <property type="entry name" value="Hist_DNA-bd"/>
</dbReference>
<evidence type="ECO:0000256" key="3">
    <source>
        <dbReference type="RuleBase" id="RU003939"/>
    </source>
</evidence>
<keyword evidence="1" id="KW-0226">DNA condensation</keyword>
<dbReference type="Pfam" id="PF00216">
    <property type="entry name" value="Bac_DNA_binding"/>
    <property type="match status" value="1"/>
</dbReference>
<dbReference type="GO" id="GO:0030527">
    <property type="term" value="F:structural constituent of chromatin"/>
    <property type="evidence" value="ECO:0007669"/>
    <property type="project" value="InterPro"/>
</dbReference>